<comment type="caution">
    <text evidence="1">The sequence shown here is derived from an EMBL/GenBank/DDBJ whole genome shotgun (WGS) entry which is preliminary data.</text>
</comment>
<name>V7D7H2_9PSED</name>
<evidence type="ECO:0000313" key="1">
    <source>
        <dbReference type="EMBL" id="ESW38249.1"/>
    </source>
</evidence>
<gene>
    <name evidence="1" type="ORF">O164_18995</name>
</gene>
<dbReference type="PATRIC" id="fig|1388762.3.peg.3705"/>
<protein>
    <submittedName>
        <fullName evidence="1">Uncharacterized protein</fullName>
    </submittedName>
</protein>
<dbReference type="Proteomes" id="UP000018511">
    <property type="component" value="Unassembled WGS sequence"/>
</dbReference>
<organism evidence="1 2">
    <name type="scientific">Pseudomonas taiwanensis SJ9</name>
    <dbReference type="NCBI Taxonomy" id="1388762"/>
    <lineage>
        <taxon>Bacteria</taxon>
        <taxon>Pseudomonadati</taxon>
        <taxon>Pseudomonadota</taxon>
        <taxon>Gammaproteobacteria</taxon>
        <taxon>Pseudomonadales</taxon>
        <taxon>Pseudomonadaceae</taxon>
        <taxon>Pseudomonas</taxon>
    </lineage>
</organism>
<sequence>MSSFAPSLEASRAIADEFFSKHSTDELKLLGDVMLDDHYCGRGVV</sequence>
<accession>V7D7H2</accession>
<reference evidence="1 2" key="1">
    <citation type="submission" date="2013-10" db="EMBL/GenBank/DDBJ databases">
        <title>Whole Genome Shotgun Sequence of Pseudomonas taiwanensis SJ9.</title>
        <authorList>
            <person name="Hong S.-J."/>
            <person name="Shin J.-H."/>
        </authorList>
    </citation>
    <scope>NUCLEOTIDE SEQUENCE [LARGE SCALE GENOMIC DNA]</scope>
    <source>
        <strain evidence="1 2">SJ9</strain>
    </source>
</reference>
<dbReference type="EMBL" id="AXUP01000263">
    <property type="protein sequence ID" value="ESW38249.1"/>
    <property type="molecule type" value="Genomic_DNA"/>
</dbReference>
<proteinExistence type="predicted"/>
<dbReference type="AlphaFoldDB" id="V7D7H2"/>
<evidence type="ECO:0000313" key="2">
    <source>
        <dbReference type="Proteomes" id="UP000018511"/>
    </source>
</evidence>